<accession>K0SCU3</accession>
<dbReference type="Proteomes" id="UP000266841">
    <property type="component" value="Unassembled WGS sequence"/>
</dbReference>
<evidence type="ECO:0000313" key="3">
    <source>
        <dbReference type="EMBL" id="EJK62724.1"/>
    </source>
</evidence>
<organism evidence="3 4">
    <name type="scientific">Thalassiosira oceanica</name>
    <name type="common">Marine diatom</name>
    <dbReference type="NCBI Taxonomy" id="159749"/>
    <lineage>
        <taxon>Eukaryota</taxon>
        <taxon>Sar</taxon>
        <taxon>Stramenopiles</taxon>
        <taxon>Ochrophyta</taxon>
        <taxon>Bacillariophyta</taxon>
        <taxon>Coscinodiscophyceae</taxon>
        <taxon>Thalassiosirophycidae</taxon>
        <taxon>Thalassiosirales</taxon>
        <taxon>Thalassiosiraceae</taxon>
        <taxon>Thalassiosira</taxon>
    </lineage>
</organism>
<dbReference type="CDD" id="cd12885">
    <property type="entry name" value="SPRY_RanBP_like"/>
    <property type="match status" value="1"/>
</dbReference>
<evidence type="ECO:0000259" key="2">
    <source>
        <dbReference type="PROSITE" id="PS50188"/>
    </source>
</evidence>
<dbReference type="eggNOG" id="KOG1477">
    <property type="taxonomic scope" value="Eukaryota"/>
</dbReference>
<feature type="compositionally biased region" description="Basic and acidic residues" evidence="1">
    <location>
        <begin position="39"/>
        <end position="50"/>
    </location>
</feature>
<dbReference type="SUPFAM" id="SSF49899">
    <property type="entry name" value="Concanavalin A-like lectins/glucanases"/>
    <property type="match status" value="1"/>
</dbReference>
<feature type="region of interest" description="Disordered" evidence="1">
    <location>
        <begin position="29"/>
        <end position="64"/>
    </location>
</feature>
<dbReference type="OrthoDB" id="258495at2759"/>
<name>K0SCU3_THAOC</name>
<dbReference type="InterPro" id="IPR001870">
    <property type="entry name" value="B30.2/SPRY"/>
</dbReference>
<dbReference type="Gene3D" id="2.60.120.920">
    <property type="match status" value="1"/>
</dbReference>
<dbReference type="AlphaFoldDB" id="K0SCU3"/>
<feature type="region of interest" description="Disordered" evidence="1">
    <location>
        <begin position="388"/>
        <end position="408"/>
    </location>
</feature>
<feature type="region of interest" description="Disordered" evidence="1">
    <location>
        <begin position="430"/>
        <end position="491"/>
    </location>
</feature>
<dbReference type="PANTHER" id="PTHR12864">
    <property type="entry name" value="RAN BINDING PROTEIN 9-RELATED"/>
    <property type="match status" value="1"/>
</dbReference>
<gene>
    <name evidence="3" type="ORF">THAOC_16653</name>
</gene>
<dbReference type="PROSITE" id="PS50188">
    <property type="entry name" value="B302_SPRY"/>
    <property type="match status" value="1"/>
</dbReference>
<evidence type="ECO:0000313" key="4">
    <source>
        <dbReference type="Proteomes" id="UP000266841"/>
    </source>
</evidence>
<dbReference type="InterPro" id="IPR044736">
    <property type="entry name" value="Gid1/RanBPM/SPLA_SPRY"/>
</dbReference>
<dbReference type="SMART" id="SM00449">
    <property type="entry name" value="SPRY"/>
    <property type="match status" value="1"/>
</dbReference>
<dbReference type="InterPro" id="IPR013320">
    <property type="entry name" value="ConA-like_dom_sf"/>
</dbReference>
<dbReference type="InterPro" id="IPR050618">
    <property type="entry name" value="Ubq-SigPath_Reg"/>
</dbReference>
<comment type="caution">
    <text evidence="3">The sequence shown here is derived from an EMBL/GenBank/DDBJ whole genome shotgun (WGS) entry which is preliminary data.</text>
</comment>
<evidence type="ECO:0000256" key="1">
    <source>
        <dbReference type="SAM" id="MobiDB-lite"/>
    </source>
</evidence>
<dbReference type="EMBL" id="AGNL01018665">
    <property type="protein sequence ID" value="EJK62724.1"/>
    <property type="molecule type" value="Genomic_DNA"/>
</dbReference>
<dbReference type="Pfam" id="PF00622">
    <property type="entry name" value="SPRY"/>
    <property type="match status" value="1"/>
</dbReference>
<dbReference type="InterPro" id="IPR043136">
    <property type="entry name" value="B30.2/SPRY_sf"/>
</dbReference>
<sequence length="708" mass="78106">MRRVSSRPSLFSNGDQAFTNATIEEVIVSSDDSSDTDDNDMHVHRTERTPSHRKSHGPSAITVDHPCSLIDKSLSSAGRNVETGHLQELLSRVSIDLPASQKLTDAPACHPNKVSSKRKRLAGLGRHYHPHYPMLRSIASNRLRPSAQVAPERFTNNGSFPVDENRKLMSLTDLPEENVICVSIFLNLQGVRRLSATNKEMRKILAGETLEVQACQTLLRFADLILCLSTDGVGTISTIWMETMKRSFPVTLSRLENNGCDGMKKISTSKLDIELAKIRGESTEAGLPCENRTAQTEPESIIFIDRYHIQVAGVTCPEQDVNLPLLTGLISRSYPQSLSHCRLSDSRNLALYSAQVNLYDNTLCPSPISQEDESTRIVPVVKFVGKVGSGDRSVRSDQPFPTTCSTKSRGKCKRQYETLTGGLPSLRRCIQVRQTSSSRRRRQGSEIASDKPMSSFLSSLSSHKNDTADEDPLMTSESSRRSRCSSTSSLLSDSSFEAGHVSRACKKCLSKLSTHSSSKGTTFRPFVAPTVLSDYGESLIVDVTPRLVAYFEVTIFPYQGDTIGTTPREDEGGVDNQEGQHVRRVRHECVAVGLSTAQFRDQSNMPGWDGNSYGYHGDDGGIFHGLGENKKSYGPKFGPGDNVGCGLDYASRRIFFCKNGEFLGHAFDRVDERMIKAGLYPTVGLDSECPIFVNYGFRPFKFKGLIGM</sequence>
<proteinExistence type="predicted"/>
<reference evidence="3 4" key="1">
    <citation type="journal article" date="2012" name="Genome Biol.">
        <title>Genome and low-iron response of an oceanic diatom adapted to chronic iron limitation.</title>
        <authorList>
            <person name="Lommer M."/>
            <person name="Specht M."/>
            <person name="Roy A.S."/>
            <person name="Kraemer L."/>
            <person name="Andreson R."/>
            <person name="Gutowska M.A."/>
            <person name="Wolf J."/>
            <person name="Bergner S.V."/>
            <person name="Schilhabel M.B."/>
            <person name="Klostermeier U.C."/>
            <person name="Beiko R.G."/>
            <person name="Rosenstiel P."/>
            <person name="Hippler M."/>
            <person name="Laroche J."/>
        </authorList>
    </citation>
    <scope>NUCLEOTIDE SEQUENCE [LARGE SCALE GENOMIC DNA]</scope>
    <source>
        <strain evidence="3 4">CCMP1005</strain>
    </source>
</reference>
<protein>
    <recommendedName>
        <fullName evidence="2">B30.2/SPRY domain-containing protein</fullName>
    </recommendedName>
</protein>
<dbReference type="InterPro" id="IPR003877">
    <property type="entry name" value="SPRY_dom"/>
</dbReference>
<feature type="domain" description="B30.2/SPRY" evidence="2">
    <location>
        <begin position="474"/>
        <end position="700"/>
    </location>
</feature>
<keyword evidence="4" id="KW-1185">Reference proteome</keyword>